<feature type="transmembrane region" description="Helical" evidence="3">
    <location>
        <begin position="399"/>
        <end position="417"/>
    </location>
</feature>
<evidence type="ECO:0000313" key="4">
    <source>
        <dbReference type="EMBL" id="MCW1922421.1"/>
    </source>
</evidence>
<evidence type="ECO:0000256" key="1">
    <source>
        <dbReference type="SAM" id="Coils"/>
    </source>
</evidence>
<comment type="caution">
    <text evidence="4">The sequence shown here is derived from an EMBL/GenBank/DDBJ whole genome shotgun (WGS) entry which is preliminary data.</text>
</comment>
<sequence>MTPEHERFAELATRSLESSPELREEAHAEVLGRLAHGGGAGEIPEAVVRLESKRPRSPWTLACFGVAALVVLGLCAGWLGRQAVAEGRVLQGVIHFGSSLEPDDDLLRESLDPATRDFVFAGIGSDLEAAKNLERQWELHPDELGIYEELIHRRLAANQGLPPDFAETWRRLEPDNGLWPFLEAIGKHEEWRKAPPAGETFSRETLDLLRQSAAAQRFEPHLRELRSRRLAMLGPTETLAEETRLFLYSISALWVPTTRQQHGTILTLTKAAQQAAAEKNAEELTAQIASWEGLVGRLGANGTTLLDLIIPAISWNDTGKAMLQGSRDLGLHEQEVRLDDLQKQLADYQAAYRHSTRNARPMSSLARVMAVGGPKLGLADDETLFEPGRRVEYAVVDRMLGLAAAIVVLLFFAGAAIESFRRGRRINGLADGLAPLFRPADLLWTFGLGIALPALWYVGIARWTPIGLRDIGMTEYHPRPILIQAGAALVFAMLMVVQTARWRLVARAGFLALRPARPWIGWTMAGVAAAVIPAAGGVRWLSGNEERYLWAVAATGGLSLLWLLWEAGSVVFSSRDQSLGGVLLCRRLIAPFTMLAVLLLASWAPLRSTERHWHARDKVTRADRERGGLTLRESRMVDHIRERFHKAFPETSGTR</sequence>
<keyword evidence="5" id="KW-1185">Reference proteome</keyword>
<dbReference type="Proteomes" id="UP001320876">
    <property type="component" value="Unassembled WGS sequence"/>
</dbReference>
<evidence type="ECO:0000256" key="3">
    <source>
        <dbReference type="SAM" id="Phobius"/>
    </source>
</evidence>
<reference evidence="4 5" key="1">
    <citation type="submission" date="2022-10" db="EMBL/GenBank/DDBJ databases">
        <title>Luteolibacter arcticus strain CCTCC AB 2014275, whole genome shotgun sequencing project.</title>
        <authorList>
            <person name="Zhao G."/>
            <person name="Shen L."/>
        </authorList>
    </citation>
    <scope>NUCLEOTIDE SEQUENCE [LARGE SCALE GENOMIC DNA]</scope>
    <source>
        <strain evidence="4 5">CCTCC AB 2014275</strain>
    </source>
</reference>
<feature type="transmembrane region" description="Helical" evidence="3">
    <location>
        <begin position="588"/>
        <end position="606"/>
    </location>
</feature>
<evidence type="ECO:0000256" key="2">
    <source>
        <dbReference type="SAM" id="MobiDB-lite"/>
    </source>
</evidence>
<feature type="transmembrane region" description="Helical" evidence="3">
    <location>
        <begin position="442"/>
        <end position="460"/>
    </location>
</feature>
<gene>
    <name evidence="4" type="ORF">OKA05_07635</name>
</gene>
<keyword evidence="3" id="KW-1133">Transmembrane helix</keyword>
<protein>
    <submittedName>
        <fullName evidence="4">Uncharacterized protein</fullName>
    </submittedName>
</protein>
<keyword evidence="3" id="KW-0472">Membrane</keyword>
<dbReference type="EMBL" id="JAPDDT010000002">
    <property type="protein sequence ID" value="MCW1922421.1"/>
    <property type="molecule type" value="Genomic_DNA"/>
</dbReference>
<feature type="coiled-coil region" evidence="1">
    <location>
        <begin position="331"/>
        <end position="358"/>
    </location>
</feature>
<feature type="transmembrane region" description="Helical" evidence="3">
    <location>
        <begin position="481"/>
        <end position="499"/>
    </location>
</feature>
<proteinExistence type="predicted"/>
<organism evidence="4 5">
    <name type="scientific">Luteolibacter arcticus</name>
    <dbReference type="NCBI Taxonomy" id="1581411"/>
    <lineage>
        <taxon>Bacteria</taxon>
        <taxon>Pseudomonadati</taxon>
        <taxon>Verrucomicrobiota</taxon>
        <taxon>Verrucomicrobiia</taxon>
        <taxon>Verrucomicrobiales</taxon>
        <taxon>Verrucomicrobiaceae</taxon>
        <taxon>Luteolibacter</taxon>
    </lineage>
</organism>
<name>A0ABT3GFL9_9BACT</name>
<feature type="region of interest" description="Disordered" evidence="2">
    <location>
        <begin position="1"/>
        <end position="21"/>
    </location>
</feature>
<keyword evidence="3" id="KW-0812">Transmembrane</keyword>
<keyword evidence="1" id="KW-0175">Coiled coil</keyword>
<feature type="transmembrane region" description="Helical" evidence="3">
    <location>
        <begin position="59"/>
        <end position="79"/>
    </location>
</feature>
<dbReference type="RefSeq" id="WP_264486529.1">
    <property type="nucleotide sequence ID" value="NZ_JAPDDT010000002.1"/>
</dbReference>
<accession>A0ABT3GFL9</accession>
<feature type="transmembrane region" description="Helical" evidence="3">
    <location>
        <begin position="548"/>
        <end position="568"/>
    </location>
</feature>
<feature type="transmembrane region" description="Helical" evidence="3">
    <location>
        <begin position="519"/>
        <end position="541"/>
    </location>
</feature>
<evidence type="ECO:0000313" key="5">
    <source>
        <dbReference type="Proteomes" id="UP001320876"/>
    </source>
</evidence>